<evidence type="ECO:0000256" key="5">
    <source>
        <dbReference type="ARBA" id="ARBA00023242"/>
    </source>
</evidence>
<accession>A0A6A6IIR5</accession>
<sequence>MDDQHSPVTRAEDDTPPSPKRKKVRAKYAPKACVSCRRSKLKCSGENPCQRCIDNGKRCFYSEDQTAAEALQNLSRPNPIQPPLATLSTNGNSLGARRSLLPRHEGTIERRASDASVLGGLSMEARMARIEGMMETLIQERGMTMTPRGSMERDEAASDSIQGDSMLQGLGDTLNPILAQLSQPAFSHDSPGRMRHSISGVSPSSGADSPLTIRVGARNFAFPSPVDYQKYLDFFFADLGPFLPCINEAEFRIRGDKMLVARVIHTSDICFLALNYLIFACSDIAVDTTPSGVGSKPPGWQWFHTADELVGKRKLSGRGDLSLIQLLIMEASYLAAADRPNAAYNVIGIACRLCFQFNLHQQSSWRNYTPFEIHMRQRIFWTVYFLERRISLSCGRPYSIRELDIDVEQPTYLHDRDLHPDQPLPEPDVSRSSNTFLNCMVCWGRLAGDIWDNVLAAPVAKQSVNEENAAVLNTRIKHWTEVVLPTIPLLPSDQPPDVRQLRQHVVVHTLLDQLRLLLWRRTLLSLKYDSEIGRLCGDLAIDVIQRIRAHSPEAKHPSSFRFHMAVSLGGPLLTLSTLLVRDLAPLGLQDRQPIYGEGFREAFSILHDLSTYPHIARRILDDFKDIAPVVSDILNQQQQGQAFSHHVVPPNVAELLPYREIDFAQQSGCAVPDMILVNGVDMMVPQNVDPWEYDFTSREGGYGVPWI</sequence>
<keyword evidence="2" id="KW-0805">Transcription regulation</keyword>
<gene>
    <name evidence="8" type="ORF">BU26DRAFT_299256</name>
</gene>
<dbReference type="OrthoDB" id="3266505at2759"/>
<dbReference type="AlphaFoldDB" id="A0A6A6IIR5"/>
<evidence type="ECO:0000259" key="7">
    <source>
        <dbReference type="PROSITE" id="PS50048"/>
    </source>
</evidence>
<feature type="region of interest" description="Disordered" evidence="6">
    <location>
        <begin position="1"/>
        <end position="26"/>
    </location>
</feature>
<name>A0A6A6IIR5_9PLEO</name>
<evidence type="ECO:0000313" key="9">
    <source>
        <dbReference type="Proteomes" id="UP000800094"/>
    </source>
</evidence>
<feature type="domain" description="Zn(2)-C6 fungal-type" evidence="7">
    <location>
        <begin position="32"/>
        <end position="61"/>
    </location>
</feature>
<dbReference type="PANTHER" id="PTHR47424:SF3">
    <property type="entry name" value="REGULATORY PROTEIN GAL4"/>
    <property type="match status" value="1"/>
</dbReference>
<evidence type="ECO:0000256" key="6">
    <source>
        <dbReference type="SAM" id="MobiDB-lite"/>
    </source>
</evidence>
<dbReference type="InterPro" id="IPR036864">
    <property type="entry name" value="Zn2-C6_fun-type_DNA-bd_sf"/>
</dbReference>
<dbReference type="GO" id="GO:0000981">
    <property type="term" value="F:DNA-binding transcription factor activity, RNA polymerase II-specific"/>
    <property type="evidence" value="ECO:0007669"/>
    <property type="project" value="InterPro"/>
</dbReference>
<dbReference type="CDD" id="cd00067">
    <property type="entry name" value="GAL4"/>
    <property type="match status" value="1"/>
</dbReference>
<dbReference type="EMBL" id="ML987194">
    <property type="protein sequence ID" value="KAF2250301.1"/>
    <property type="molecule type" value="Genomic_DNA"/>
</dbReference>
<dbReference type="GO" id="GO:0008270">
    <property type="term" value="F:zinc ion binding"/>
    <property type="evidence" value="ECO:0007669"/>
    <property type="project" value="InterPro"/>
</dbReference>
<dbReference type="GO" id="GO:0006351">
    <property type="term" value="P:DNA-templated transcription"/>
    <property type="evidence" value="ECO:0007669"/>
    <property type="project" value="InterPro"/>
</dbReference>
<evidence type="ECO:0000256" key="3">
    <source>
        <dbReference type="ARBA" id="ARBA00023125"/>
    </source>
</evidence>
<dbReference type="Pfam" id="PF00172">
    <property type="entry name" value="Zn_clus"/>
    <property type="match status" value="1"/>
</dbReference>
<evidence type="ECO:0000256" key="4">
    <source>
        <dbReference type="ARBA" id="ARBA00023163"/>
    </source>
</evidence>
<dbReference type="GO" id="GO:0000978">
    <property type="term" value="F:RNA polymerase II cis-regulatory region sequence-specific DNA binding"/>
    <property type="evidence" value="ECO:0007669"/>
    <property type="project" value="TreeGrafter"/>
</dbReference>
<organism evidence="8 9">
    <name type="scientific">Trematosphaeria pertusa</name>
    <dbReference type="NCBI Taxonomy" id="390896"/>
    <lineage>
        <taxon>Eukaryota</taxon>
        <taxon>Fungi</taxon>
        <taxon>Dikarya</taxon>
        <taxon>Ascomycota</taxon>
        <taxon>Pezizomycotina</taxon>
        <taxon>Dothideomycetes</taxon>
        <taxon>Pleosporomycetidae</taxon>
        <taxon>Pleosporales</taxon>
        <taxon>Massarineae</taxon>
        <taxon>Trematosphaeriaceae</taxon>
        <taxon>Trematosphaeria</taxon>
    </lineage>
</organism>
<dbReference type="RefSeq" id="XP_033685305.1">
    <property type="nucleotide sequence ID" value="XM_033821757.1"/>
</dbReference>
<dbReference type="CDD" id="cd12148">
    <property type="entry name" value="fungal_TF_MHR"/>
    <property type="match status" value="1"/>
</dbReference>
<dbReference type="GeneID" id="54575087"/>
<protein>
    <recommendedName>
        <fullName evidence="7">Zn(2)-C6 fungal-type domain-containing protein</fullName>
    </recommendedName>
</protein>
<dbReference type="Gene3D" id="4.10.240.10">
    <property type="entry name" value="Zn(2)-C6 fungal-type DNA-binding domain"/>
    <property type="match status" value="1"/>
</dbReference>
<dbReference type="GO" id="GO:0000435">
    <property type="term" value="P:positive regulation of transcription from RNA polymerase II promoter by galactose"/>
    <property type="evidence" value="ECO:0007669"/>
    <property type="project" value="TreeGrafter"/>
</dbReference>
<dbReference type="SMART" id="SM00906">
    <property type="entry name" value="Fungal_trans"/>
    <property type="match status" value="1"/>
</dbReference>
<dbReference type="InterPro" id="IPR007219">
    <property type="entry name" value="XnlR_reg_dom"/>
</dbReference>
<dbReference type="GO" id="GO:0005634">
    <property type="term" value="C:nucleus"/>
    <property type="evidence" value="ECO:0007669"/>
    <property type="project" value="TreeGrafter"/>
</dbReference>
<evidence type="ECO:0000256" key="2">
    <source>
        <dbReference type="ARBA" id="ARBA00023015"/>
    </source>
</evidence>
<keyword evidence="3" id="KW-0238">DNA-binding</keyword>
<dbReference type="Pfam" id="PF04082">
    <property type="entry name" value="Fungal_trans"/>
    <property type="match status" value="1"/>
</dbReference>
<keyword evidence="4" id="KW-0804">Transcription</keyword>
<keyword evidence="5" id="KW-0539">Nucleus</keyword>
<keyword evidence="1" id="KW-0479">Metal-binding</keyword>
<evidence type="ECO:0000256" key="1">
    <source>
        <dbReference type="ARBA" id="ARBA00022723"/>
    </source>
</evidence>
<proteinExistence type="predicted"/>
<dbReference type="SMART" id="SM00066">
    <property type="entry name" value="GAL4"/>
    <property type="match status" value="1"/>
</dbReference>
<dbReference type="PANTHER" id="PTHR47424">
    <property type="entry name" value="REGULATORY PROTEIN GAL4"/>
    <property type="match status" value="1"/>
</dbReference>
<dbReference type="SUPFAM" id="SSF57701">
    <property type="entry name" value="Zn2/Cys6 DNA-binding domain"/>
    <property type="match status" value="1"/>
</dbReference>
<dbReference type="PROSITE" id="PS50048">
    <property type="entry name" value="ZN2_CY6_FUNGAL_2"/>
    <property type="match status" value="1"/>
</dbReference>
<dbReference type="InterPro" id="IPR001138">
    <property type="entry name" value="Zn2Cys6_DnaBD"/>
</dbReference>
<evidence type="ECO:0000313" key="8">
    <source>
        <dbReference type="EMBL" id="KAF2250301.1"/>
    </source>
</evidence>
<dbReference type="PROSITE" id="PS00463">
    <property type="entry name" value="ZN2_CY6_FUNGAL_1"/>
    <property type="match status" value="1"/>
</dbReference>
<dbReference type="Proteomes" id="UP000800094">
    <property type="component" value="Unassembled WGS sequence"/>
</dbReference>
<keyword evidence="9" id="KW-1185">Reference proteome</keyword>
<dbReference type="InterPro" id="IPR051127">
    <property type="entry name" value="Fungal_SecMet_Regulators"/>
</dbReference>
<reference evidence="8" key="1">
    <citation type="journal article" date="2020" name="Stud. Mycol.">
        <title>101 Dothideomycetes genomes: a test case for predicting lifestyles and emergence of pathogens.</title>
        <authorList>
            <person name="Haridas S."/>
            <person name="Albert R."/>
            <person name="Binder M."/>
            <person name="Bloem J."/>
            <person name="Labutti K."/>
            <person name="Salamov A."/>
            <person name="Andreopoulos B."/>
            <person name="Baker S."/>
            <person name="Barry K."/>
            <person name="Bills G."/>
            <person name="Bluhm B."/>
            <person name="Cannon C."/>
            <person name="Castanera R."/>
            <person name="Culley D."/>
            <person name="Daum C."/>
            <person name="Ezra D."/>
            <person name="Gonzalez J."/>
            <person name="Henrissat B."/>
            <person name="Kuo A."/>
            <person name="Liang C."/>
            <person name="Lipzen A."/>
            <person name="Lutzoni F."/>
            <person name="Magnuson J."/>
            <person name="Mondo S."/>
            <person name="Nolan M."/>
            <person name="Ohm R."/>
            <person name="Pangilinan J."/>
            <person name="Park H.-J."/>
            <person name="Ramirez L."/>
            <person name="Alfaro M."/>
            <person name="Sun H."/>
            <person name="Tritt A."/>
            <person name="Yoshinaga Y."/>
            <person name="Zwiers L.-H."/>
            <person name="Turgeon B."/>
            <person name="Goodwin S."/>
            <person name="Spatafora J."/>
            <person name="Crous P."/>
            <person name="Grigoriev I."/>
        </authorList>
    </citation>
    <scope>NUCLEOTIDE SEQUENCE</scope>
    <source>
        <strain evidence="8">CBS 122368</strain>
    </source>
</reference>